<accession>A0ACC2PLI0</accession>
<comment type="caution">
    <text evidence="1">The sequence shown here is derived from an EMBL/GenBank/DDBJ whole genome shotgun (WGS) entry which is preliminary data.</text>
</comment>
<dbReference type="EMBL" id="CM056741">
    <property type="protein sequence ID" value="KAJ8684247.1"/>
    <property type="molecule type" value="Genomic_DNA"/>
</dbReference>
<proteinExistence type="predicted"/>
<keyword evidence="2" id="KW-1185">Reference proteome</keyword>
<reference evidence="1" key="1">
    <citation type="submission" date="2023-04" db="EMBL/GenBank/DDBJ databases">
        <title>A chromosome-level genome assembly of the parasitoid wasp Eretmocerus hayati.</title>
        <authorList>
            <person name="Zhong Y."/>
            <person name="Liu S."/>
            <person name="Liu Y."/>
        </authorList>
    </citation>
    <scope>NUCLEOTIDE SEQUENCE</scope>
    <source>
        <strain evidence="1">ZJU_SS_LIU_2023</strain>
    </source>
</reference>
<gene>
    <name evidence="1" type="ORF">QAD02_020039</name>
</gene>
<dbReference type="Proteomes" id="UP001239111">
    <property type="component" value="Chromosome 1"/>
</dbReference>
<protein>
    <submittedName>
        <fullName evidence="1">Uncharacterized protein</fullName>
    </submittedName>
</protein>
<evidence type="ECO:0000313" key="2">
    <source>
        <dbReference type="Proteomes" id="UP001239111"/>
    </source>
</evidence>
<organism evidence="1 2">
    <name type="scientific">Eretmocerus hayati</name>
    <dbReference type="NCBI Taxonomy" id="131215"/>
    <lineage>
        <taxon>Eukaryota</taxon>
        <taxon>Metazoa</taxon>
        <taxon>Ecdysozoa</taxon>
        <taxon>Arthropoda</taxon>
        <taxon>Hexapoda</taxon>
        <taxon>Insecta</taxon>
        <taxon>Pterygota</taxon>
        <taxon>Neoptera</taxon>
        <taxon>Endopterygota</taxon>
        <taxon>Hymenoptera</taxon>
        <taxon>Apocrita</taxon>
        <taxon>Proctotrupomorpha</taxon>
        <taxon>Chalcidoidea</taxon>
        <taxon>Aphelinidae</taxon>
        <taxon>Aphelininae</taxon>
        <taxon>Eretmocerus</taxon>
    </lineage>
</organism>
<evidence type="ECO:0000313" key="1">
    <source>
        <dbReference type="EMBL" id="KAJ8684247.1"/>
    </source>
</evidence>
<name>A0ACC2PLI0_9HYME</name>
<sequence>MKTNQLIKVAVLVTAVLRHHALAESQPLTSIVNVASSAESVLWAAQFLWEAVMTSRIFNRHSSSDTLSFPFNVTSTGEAVLQQLRELSEKQRDLKLDLDISKDRDIEKLIADAPGLQDLSHSLRKIYLNTLKISYIYDDFLEYVEARKKTYDKHLLRSFAEGVVLENSCGVKNTLVEISGLLIGDEVNHNFKNVFDLFRDHSELYLQYIRASKSPQQFLHNFLHSIIDTEMKGYLVMRFSYTILDIYGSGDYAGHMAKAERDFTRRMKSILDVFRVNMNSPKLSREYLQSDPSQQIQDQTYTQLQYVFQRYLINEVDINPSDKCHNYCDDYKSVRGLQHSCYGNNTYCTEQRACEGNLWNCQYANGNQFSVCPSDRNLSRRYEYIIDEHNNKFGLNHEDCGKNLVGIKAHMLLKPFSLSLCDVCACLCAETSDRSERYFSLDPNFSRHHDNYVVTGVRFLKQDRITHIQIQEGQLLPNGFINESTVSWVPVNSKPANVYTLTWDVSRGINLDDLEAPFDHVLIGVSLSPRDLISGSTRLHLKIFSKPVNASSGMIDNDALVDEFIADSSTDEVKVGGLEIPTYTTAKSNRKSQPNQYLKFGTTGFKYDAGQSTIPFIDIQNVTTSPPAPLSGVGIYHRNRQDTGGYLALKIFTFNFAYLLNDRMSNY</sequence>